<evidence type="ECO:0000256" key="5">
    <source>
        <dbReference type="ARBA" id="ARBA00022679"/>
    </source>
</evidence>
<comment type="caution">
    <text evidence="9">The sequence shown here is derived from an EMBL/GenBank/DDBJ whole genome shotgun (WGS) entry which is preliminary data.</text>
</comment>
<evidence type="ECO:0000256" key="3">
    <source>
        <dbReference type="ARBA" id="ARBA00012438"/>
    </source>
</evidence>
<dbReference type="FunFam" id="3.30.565.10:FF:000006">
    <property type="entry name" value="Sensor histidine kinase WalK"/>
    <property type="match status" value="1"/>
</dbReference>
<keyword evidence="4" id="KW-0597">Phosphoprotein</keyword>
<dbReference type="InterPro" id="IPR003594">
    <property type="entry name" value="HATPase_dom"/>
</dbReference>
<dbReference type="RefSeq" id="WP_179663851.1">
    <property type="nucleotide sequence ID" value="NZ_JACCBG010000001.1"/>
</dbReference>
<dbReference type="SUPFAM" id="SSF55874">
    <property type="entry name" value="ATPase domain of HSP90 chaperone/DNA topoisomerase II/histidine kinase"/>
    <property type="match status" value="1"/>
</dbReference>
<dbReference type="PANTHER" id="PTHR43711:SF31">
    <property type="entry name" value="HISTIDINE KINASE"/>
    <property type="match status" value="1"/>
</dbReference>
<sequence length="598" mass="64191">MGAADTAHAEGVRRLYDLMRRVNSPSDLGEVLEEAANAVVEGLGYGVAAISRLEGDTLVMTAVAAPEDVRRQILGRRTPVAETFAEFMQADRWGILRYVPYGRVSTDFYKNMWVPDIVPGDAPDSWHPLDALYAPLDSADGALLGNMAVDLPPGNRVPDQQQRELLEMFVVQAGLAISNAQQRERLAEQVRLGQAVKEVVLTAVSGDLDEVLATAAAAVHRGMPAAQVSLRCFPDPLDNRREQVAGFPGENPASGPLPALRADLVAHVAAHGARPIVMHADGRGCEALPGSRDALAAHIRRHDWSRMVVSPVGAGTEVLGYLGVMRGQDQPEFNEAELDAIHEASRELGRVVLEARVRETQRRLMAELQEVDRYKGELIATISHELRTPLTSIVGHAELLEDSHVHVPSVSAISRNAARLQRLVGSLLDYARIQDKREHVRIPVDLGETCRASLDMLAIQAESAGVALCLVVPEHEVVVAGDPDELARAIDNICGNAVKYTRPGGSVDVVVRAVEGHGEVAVTDTGLGIAPADQARLFSAFHRTTNPEALTIPGTGLGLAIARRIADVHGGTIEVDSALDRGSTFTLRVPMAGRPTAP</sequence>
<name>A0A7Y9E6K0_9ACTN</name>
<evidence type="ECO:0000256" key="6">
    <source>
        <dbReference type="ARBA" id="ARBA00022777"/>
    </source>
</evidence>
<proteinExistence type="predicted"/>
<dbReference type="InterPro" id="IPR003018">
    <property type="entry name" value="GAF"/>
</dbReference>
<dbReference type="SMART" id="SM00388">
    <property type="entry name" value="HisKA"/>
    <property type="match status" value="1"/>
</dbReference>
<protein>
    <recommendedName>
        <fullName evidence="3">histidine kinase</fullName>
        <ecNumber evidence="3">2.7.13.3</ecNumber>
    </recommendedName>
</protein>
<comment type="catalytic activity">
    <reaction evidence="1">
        <text>ATP + protein L-histidine = ADP + protein N-phospho-L-histidine.</text>
        <dbReference type="EC" id="2.7.13.3"/>
    </reaction>
</comment>
<dbReference type="EC" id="2.7.13.3" evidence="3"/>
<dbReference type="Gene3D" id="3.30.450.40">
    <property type="match status" value="2"/>
</dbReference>
<evidence type="ECO:0000256" key="4">
    <source>
        <dbReference type="ARBA" id="ARBA00022553"/>
    </source>
</evidence>
<dbReference type="SUPFAM" id="SSF55781">
    <property type="entry name" value="GAF domain-like"/>
    <property type="match status" value="2"/>
</dbReference>
<keyword evidence="5" id="KW-0808">Transferase</keyword>
<dbReference type="InterPro" id="IPR005467">
    <property type="entry name" value="His_kinase_dom"/>
</dbReference>
<evidence type="ECO:0000259" key="8">
    <source>
        <dbReference type="PROSITE" id="PS50109"/>
    </source>
</evidence>
<evidence type="ECO:0000256" key="1">
    <source>
        <dbReference type="ARBA" id="ARBA00000085"/>
    </source>
</evidence>
<dbReference type="SMART" id="SM00065">
    <property type="entry name" value="GAF"/>
    <property type="match status" value="2"/>
</dbReference>
<dbReference type="CDD" id="cd00082">
    <property type="entry name" value="HisKA"/>
    <property type="match status" value="1"/>
</dbReference>
<keyword evidence="6 9" id="KW-0418">Kinase</keyword>
<accession>A0A7Y9E6K0</accession>
<dbReference type="Pfam" id="PF00512">
    <property type="entry name" value="HisKA"/>
    <property type="match status" value="1"/>
</dbReference>
<dbReference type="InterPro" id="IPR036890">
    <property type="entry name" value="HATPase_C_sf"/>
</dbReference>
<evidence type="ECO:0000313" key="9">
    <source>
        <dbReference type="EMBL" id="NYD42184.1"/>
    </source>
</evidence>
<organism evidence="9 10">
    <name type="scientific">Nocardioides panaciterrulae</name>
    <dbReference type="NCBI Taxonomy" id="661492"/>
    <lineage>
        <taxon>Bacteria</taxon>
        <taxon>Bacillati</taxon>
        <taxon>Actinomycetota</taxon>
        <taxon>Actinomycetes</taxon>
        <taxon>Propionibacteriales</taxon>
        <taxon>Nocardioidaceae</taxon>
        <taxon>Nocardioides</taxon>
    </lineage>
</organism>
<dbReference type="Gene3D" id="1.10.287.130">
    <property type="match status" value="1"/>
</dbReference>
<evidence type="ECO:0000256" key="7">
    <source>
        <dbReference type="ARBA" id="ARBA00023012"/>
    </source>
</evidence>
<dbReference type="GO" id="GO:0005886">
    <property type="term" value="C:plasma membrane"/>
    <property type="evidence" value="ECO:0007669"/>
    <property type="project" value="UniProtKB-SubCell"/>
</dbReference>
<dbReference type="PANTHER" id="PTHR43711">
    <property type="entry name" value="TWO-COMPONENT HISTIDINE KINASE"/>
    <property type="match status" value="1"/>
</dbReference>
<dbReference type="EMBL" id="JACCBG010000001">
    <property type="protein sequence ID" value="NYD42184.1"/>
    <property type="molecule type" value="Genomic_DNA"/>
</dbReference>
<feature type="domain" description="Histidine kinase" evidence="8">
    <location>
        <begin position="381"/>
        <end position="593"/>
    </location>
</feature>
<dbReference type="Pfam" id="PF02518">
    <property type="entry name" value="HATPase_c"/>
    <property type="match status" value="1"/>
</dbReference>
<dbReference type="InterPro" id="IPR004358">
    <property type="entry name" value="Sig_transdc_His_kin-like_C"/>
</dbReference>
<dbReference type="SMART" id="SM00387">
    <property type="entry name" value="HATPase_c"/>
    <property type="match status" value="1"/>
</dbReference>
<dbReference type="PRINTS" id="PR00344">
    <property type="entry name" value="BCTRLSENSOR"/>
</dbReference>
<dbReference type="InterPro" id="IPR029016">
    <property type="entry name" value="GAF-like_dom_sf"/>
</dbReference>
<dbReference type="InterPro" id="IPR050736">
    <property type="entry name" value="Sensor_HK_Regulatory"/>
</dbReference>
<dbReference type="InterPro" id="IPR036097">
    <property type="entry name" value="HisK_dim/P_sf"/>
</dbReference>
<dbReference type="GO" id="GO:0000155">
    <property type="term" value="F:phosphorelay sensor kinase activity"/>
    <property type="evidence" value="ECO:0007669"/>
    <property type="project" value="InterPro"/>
</dbReference>
<evidence type="ECO:0000256" key="2">
    <source>
        <dbReference type="ARBA" id="ARBA00004236"/>
    </source>
</evidence>
<keyword evidence="7" id="KW-0902">Two-component regulatory system</keyword>
<reference evidence="9 10" key="1">
    <citation type="submission" date="2020-07" db="EMBL/GenBank/DDBJ databases">
        <title>Sequencing the genomes of 1000 actinobacteria strains.</title>
        <authorList>
            <person name="Klenk H.-P."/>
        </authorList>
    </citation>
    <scope>NUCLEOTIDE SEQUENCE [LARGE SCALE GENOMIC DNA]</scope>
    <source>
        <strain evidence="9 10">DSM 21350</strain>
    </source>
</reference>
<comment type="subcellular location">
    <subcellularLocation>
        <location evidence="2">Cell membrane</location>
    </subcellularLocation>
</comment>
<dbReference type="PROSITE" id="PS50109">
    <property type="entry name" value="HIS_KIN"/>
    <property type="match status" value="1"/>
</dbReference>
<gene>
    <name evidence="9" type="ORF">BJZ21_002267</name>
</gene>
<dbReference type="CDD" id="cd00075">
    <property type="entry name" value="HATPase"/>
    <property type="match status" value="1"/>
</dbReference>
<keyword evidence="10" id="KW-1185">Reference proteome</keyword>
<dbReference type="Proteomes" id="UP000535511">
    <property type="component" value="Unassembled WGS sequence"/>
</dbReference>
<dbReference type="InterPro" id="IPR003661">
    <property type="entry name" value="HisK_dim/P_dom"/>
</dbReference>
<dbReference type="SUPFAM" id="SSF47384">
    <property type="entry name" value="Homodimeric domain of signal transducing histidine kinase"/>
    <property type="match status" value="1"/>
</dbReference>
<dbReference type="AlphaFoldDB" id="A0A7Y9E6K0"/>
<dbReference type="Gene3D" id="3.30.565.10">
    <property type="entry name" value="Histidine kinase-like ATPase, C-terminal domain"/>
    <property type="match status" value="1"/>
</dbReference>
<evidence type="ECO:0000313" key="10">
    <source>
        <dbReference type="Proteomes" id="UP000535511"/>
    </source>
</evidence>